<evidence type="ECO:0000313" key="6">
    <source>
        <dbReference type="EMBL" id="KAF1815611.1"/>
    </source>
</evidence>
<evidence type="ECO:0000313" key="7">
    <source>
        <dbReference type="Proteomes" id="UP000504638"/>
    </source>
</evidence>
<dbReference type="GO" id="GO:0005737">
    <property type="term" value="C:cytoplasm"/>
    <property type="evidence" value="ECO:0007669"/>
    <property type="project" value="UniProtKB-SubCell"/>
</dbReference>
<feature type="compositionally biased region" description="Polar residues" evidence="5">
    <location>
        <begin position="307"/>
        <end position="316"/>
    </location>
</feature>
<dbReference type="EMBL" id="ML975151">
    <property type="protein sequence ID" value="KAF1815611.1"/>
    <property type="molecule type" value="Genomic_DNA"/>
</dbReference>
<name>A0A6G1GCI2_9PEZI</name>
<feature type="region of interest" description="Disordered" evidence="5">
    <location>
        <begin position="584"/>
        <end position="921"/>
    </location>
</feature>
<proteinExistence type="predicted"/>
<dbReference type="GeneID" id="54422819"/>
<comment type="subcellular location">
    <subcellularLocation>
        <location evidence="1">Cytoplasm</location>
    </subcellularLocation>
</comment>
<feature type="compositionally biased region" description="Basic residues" evidence="5">
    <location>
        <begin position="634"/>
        <end position="643"/>
    </location>
</feature>
<feature type="compositionally biased region" description="Polar residues" evidence="5">
    <location>
        <begin position="711"/>
        <end position="731"/>
    </location>
</feature>
<evidence type="ECO:0000256" key="4">
    <source>
        <dbReference type="ARBA" id="ARBA00022737"/>
    </source>
</evidence>
<dbReference type="InterPro" id="IPR003591">
    <property type="entry name" value="Leu-rich_rpt_typical-subtyp"/>
</dbReference>
<gene>
    <name evidence="6 8" type="ORF">P152DRAFT_496222</name>
</gene>
<keyword evidence="3" id="KW-0433">Leucine-rich repeat</keyword>
<evidence type="ECO:0008006" key="9">
    <source>
        <dbReference type="Google" id="ProtNLM"/>
    </source>
</evidence>
<feature type="compositionally biased region" description="Low complexity" evidence="5">
    <location>
        <begin position="779"/>
        <end position="796"/>
    </location>
</feature>
<feature type="compositionally biased region" description="Gly residues" evidence="5">
    <location>
        <begin position="903"/>
        <end position="921"/>
    </location>
</feature>
<dbReference type="OrthoDB" id="676979at2759"/>
<keyword evidence="7" id="KW-1185">Reference proteome</keyword>
<feature type="compositionally biased region" description="Polar residues" evidence="5">
    <location>
        <begin position="30"/>
        <end position="45"/>
    </location>
</feature>
<feature type="compositionally biased region" description="Low complexity" evidence="5">
    <location>
        <begin position="372"/>
        <end position="397"/>
    </location>
</feature>
<feature type="compositionally biased region" description="Polar residues" evidence="5">
    <location>
        <begin position="332"/>
        <end position="344"/>
    </location>
</feature>
<feature type="region of interest" description="Disordered" evidence="5">
    <location>
        <begin position="277"/>
        <end position="398"/>
    </location>
</feature>
<accession>A0A6G1GCI2</accession>
<evidence type="ECO:0000256" key="1">
    <source>
        <dbReference type="ARBA" id="ARBA00004496"/>
    </source>
</evidence>
<dbReference type="InterPro" id="IPR032675">
    <property type="entry name" value="LRR_dom_sf"/>
</dbReference>
<evidence type="ECO:0000256" key="2">
    <source>
        <dbReference type="ARBA" id="ARBA00022490"/>
    </source>
</evidence>
<dbReference type="PANTHER" id="PTHR15454">
    <property type="entry name" value="NISCHARIN RELATED"/>
    <property type="match status" value="1"/>
</dbReference>
<feature type="compositionally biased region" description="Low complexity" evidence="5">
    <location>
        <begin position="867"/>
        <end position="886"/>
    </location>
</feature>
<dbReference type="Pfam" id="PF13855">
    <property type="entry name" value="LRR_8"/>
    <property type="match status" value="1"/>
</dbReference>
<feature type="compositionally biased region" description="Polar residues" evidence="5">
    <location>
        <begin position="361"/>
        <end position="371"/>
    </location>
</feature>
<evidence type="ECO:0000256" key="3">
    <source>
        <dbReference type="ARBA" id="ARBA00022614"/>
    </source>
</evidence>
<evidence type="ECO:0000313" key="8">
    <source>
        <dbReference type="RefSeq" id="XP_033537242.1"/>
    </source>
</evidence>
<feature type="compositionally biased region" description="Low complexity" evidence="5">
    <location>
        <begin position="286"/>
        <end position="297"/>
    </location>
</feature>
<reference evidence="8" key="3">
    <citation type="submission" date="2025-04" db="UniProtKB">
        <authorList>
            <consortium name="RefSeq"/>
        </authorList>
    </citation>
    <scope>IDENTIFICATION</scope>
    <source>
        <strain evidence="8">CBS 781.70</strain>
    </source>
</reference>
<reference evidence="6 8" key="1">
    <citation type="submission" date="2020-01" db="EMBL/GenBank/DDBJ databases">
        <authorList>
            <consortium name="DOE Joint Genome Institute"/>
            <person name="Haridas S."/>
            <person name="Albert R."/>
            <person name="Binder M."/>
            <person name="Bloem J."/>
            <person name="Labutti K."/>
            <person name="Salamov A."/>
            <person name="Andreopoulos B."/>
            <person name="Baker S.E."/>
            <person name="Barry K."/>
            <person name="Bills G."/>
            <person name="Bluhm B.H."/>
            <person name="Cannon C."/>
            <person name="Castanera R."/>
            <person name="Culley D.E."/>
            <person name="Daum C."/>
            <person name="Ezra D."/>
            <person name="Gonzalez J.B."/>
            <person name="Henrissat B."/>
            <person name="Kuo A."/>
            <person name="Liang C."/>
            <person name="Lipzen A."/>
            <person name="Lutzoni F."/>
            <person name="Magnuson J."/>
            <person name="Mondo S."/>
            <person name="Nolan M."/>
            <person name="Ohm R."/>
            <person name="Pangilinan J."/>
            <person name="Park H.-J."/>
            <person name="Ramirez L."/>
            <person name="Alfaro M."/>
            <person name="Sun H."/>
            <person name="Tritt A."/>
            <person name="Yoshinaga Y."/>
            <person name="Zwiers L.-H."/>
            <person name="Turgeon B.G."/>
            <person name="Goodwin S.B."/>
            <person name="Spatafora J.W."/>
            <person name="Crous P.W."/>
            <person name="Grigoriev I.V."/>
        </authorList>
    </citation>
    <scope>NUCLEOTIDE SEQUENCE</scope>
    <source>
        <strain evidence="6 8">CBS 781.70</strain>
    </source>
</reference>
<dbReference type="Gene3D" id="3.80.10.10">
    <property type="entry name" value="Ribonuclease Inhibitor"/>
    <property type="match status" value="2"/>
</dbReference>
<protein>
    <recommendedName>
        <fullName evidence="9">L domain-like protein</fullName>
    </recommendedName>
</protein>
<dbReference type="FunFam" id="3.80.10.10:FF:000273">
    <property type="entry name" value="Leucine Rich Repeat domain protein"/>
    <property type="match status" value="1"/>
</dbReference>
<dbReference type="SUPFAM" id="SSF52058">
    <property type="entry name" value="L domain-like"/>
    <property type="match status" value="1"/>
</dbReference>
<dbReference type="PANTHER" id="PTHR15454:SF69">
    <property type="entry name" value="SERINE_THREONINE-PROTEIN KINASE 11-INTERACTING PROTEIN"/>
    <property type="match status" value="1"/>
</dbReference>
<dbReference type="Proteomes" id="UP000504638">
    <property type="component" value="Unplaced"/>
</dbReference>
<feature type="region of interest" description="Disordered" evidence="5">
    <location>
        <begin position="30"/>
        <end position="57"/>
    </location>
</feature>
<organism evidence="6">
    <name type="scientific">Eremomyces bilateralis CBS 781.70</name>
    <dbReference type="NCBI Taxonomy" id="1392243"/>
    <lineage>
        <taxon>Eukaryota</taxon>
        <taxon>Fungi</taxon>
        <taxon>Dikarya</taxon>
        <taxon>Ascomycota</taxon>
        <taxon>Pezizomycotina</taxon>
        <taxon>Dothideomycetes</taxon>
        <taxon>Dothideomycetes incertae sedis</taxon>
        <taxon>Eremomycetales</taxon>
        <taxon>Eremomycetaceae</taxon>
        <taxon>Eremomyces</taxon>
    </lineage>
</organism>
<dbReference type="PROSITE" id="PS51450">
    <property type="entry name" value="LRR"/>
    <property type="match status" value="2"/>
</dbReference>
<evidence type="ECO:0000256" key="5">
    <source>
        <dbReference type="SAM" id="MobiDB-lite"/>
    </source>
</evidence>
<dbReference type="InterPro" id="IPR001611">
    <property type="entry name" value="Leu-rich_rpt"/>
</dbReference>
<keyword evidence="4" id="KW-0677">Repeat</keyword>
<dbReference type="SMART" id="SM00369">
    <property type="entry name" value="LRR_TYP"/>
    <property type="match status" value="4"/>
</dbReference>
<dbReference type="RefSeq" id="XP_033537242.1">
    <property type="nucleotide sequence ID" value="XM_033682249.1"/>
</dbReference>
<reference evidence="8" key="2">
    <citation type="submission" date="2020-04" db="EMBL/GenBank/DDBJ databases">
        <authorList>
            <consortium name="NCBI Genome Project"/>
        </authorList>
    </citation>
    <scope>NUCLEOTIDE SEQUENCE</scope>
    <source>
        <strain evidence="8">CBS 781.70</strain>
    </source>
</reference>
<keyword evidence="2" id="KW-0963">Cytoplasm</keyword>
<dbReference type="AlphaFoldDB" id="A0A6G1GCI2"/>
<sequence length="921" mass="99622">MNTEDGQIFIKNLASFVRTHEKALANALQLQRNQRPHGSSSQATGSMPVMPTTPQSSSASLASALSLPYLSFTSYNLKPAKLTLTPHHLFYLLSRFEELGVQVGPMNVRLENIHTDVSPTNYVSFLNQAQRKKSRGPSDRDSIHSVSSMRSVMSGMSSFWSSLGFRKDSKSEKQKAAIKEDLRYLYSAFTKIPCLRLSPDHKAPLIAGYEEFPFDSAVPLFAFKNLGALEIYDVDFRQFYGWDRLAEQLRSLTVKRGGVDDPADLLINIVLDDMDRRRRRSAKGQSSPVLPVPGSSPALKSAELHKQGSTPNSLGSETALAVASPQRESIGRTGSTGSTISQRTARPRQRSVSPMRGGHSSRPTSSNFGRNSTATLRRSSGSSGSSLPSGTPRGSSTNLLSLNYFPSTKWRFLRHLSLADNGMTSLNAASFAPVANTLQSLDLSSNLFTEIPDALSSLVALRALNLSNCMIGSLHSLLRNPLPAISTLNLRGNRLRSLAGIERLLSLQRVDFRDNKLSDPTELARLTGVPEIQELFVNRNPFTRTHSNYRVTIFNLFRATPGFIEDIIIDSTLPSYSERKQLVDRAPLPPNLPVKRVEAETIRPLEMPETPTRRSSKYAHGRTRSDGQLLSSGSHRRRKGTRRRIVELSRNEAGGMSETLPIPTESSSRVATDAPHDPSQPPNISSIDSAYGGSPDLSTSPLPLRSHGTPAASSNVDNDPLTDSTNPATTSKADRPALPALDTFVQTPPRTQPSSQPPPPTNPPRLLAASPPIPPQPQQQPQSQSQPQPQPQLQQQPPQPPQQSPQSQPSPHHSLPTDDPSSAYRRKISALRADLGPGWLSALSDDTWDSETHNKPASTKPPEAGPATTGRGSGSSSANRSLSNSGTLSMSTGGVMPADVAAGHGGMEGMGIVGVGGRTLG</sequence>